<keyword evidence="2" id="KW-1185">Reference proteome</keyword>
<reference evidence="1" key="1">
    <citation type="journal article" date="2021" name="Front. Microbiol.">
        <title>Comprehensive Comparative Genomics and Phenotyping of Methylobacterium Species.</title>
        <authorList>
            <person name="Alessa O."/>
            <person name="Ogura Y."/>
            <person name="Fujitani Y."/>
            <person name="Takami H."/>
            <person name="Hayashi T."/>
            <person name="Sahin N."/>
            <person name="Tani A."/>
        </authorList>
    </citation>
    <scope>NUCLEOTIDE SEQUENCE</scope>
    <source>
        <strain evidence="1">KCTC 52305</strain>
    </source>
</reference>
<proteinExistence type="predicted"/>
<dbReference type="Proteomes" id="UP001055167">
    <property type="component" value="Unassembled WGS sequence"/>
</dbReference>
<gene>
    <name evidence="1" type="ORF">OPKNFCMD_3875</name>
</gene>
<name>A0ABQ4R2L6_9HYPH</name>
<organism evidence="1 2">
    <name type="scientific">Methylobacterium crusticola</name>
    <dbReference type="NCBI Taxonomy" id="1697972"/>
    <lineage>
        <taxon>Bacteria</taxon>
        <taxon>Pseudomonadati</taxon>
        <taxon>Pseudomonadota</taxon>
        <taxon>Alphaproteobacteria</taxon>
        <taxon>Hyphomicrobiales</taxon>
        <taxon>Methylobacteriaceae</taxon>
        <taxon>Methylobacterium</taxon>
    </lineage>
</organism>
<protein>
    <recommendedName>
        <fullName evidence="3">Nucleoside 2-deoxyribosyltransferase</fullName>
    </recommendedName>
</protein>
<sequence length="190" mass="21031">MGSVVRVYLSGSIKKGDGDNRSPDHFWTEADEAALHAGVAGVELRLLNPAKTPIQRSDVRANFGCDLFLVQQSDVVVVDARREKGIGIGAEMMFAANASIPVITWAPPNTHYRRDFVPNVFGEDLRDWTHPFIWGLSDYVVDHLNGVVVLLNRFVADGRRLELRKAPEAAIAHFVRKHHDLVDGIIGGKL</sequence>
<dbReference type="EMBL" id="BPQH01000012">
    <property type="protein sequence ID" value="GJD51124.1"/>
    <property type="molecule type" value="Genomic_DNA"/>
</dbReference>
<comment type="caution">
    <text evidence="1">The sequence shown here is derived from an EMBL/GenBank/DDBJ whole genome shotgun (WGS) entry which is preliminary data.</text>
</comment>
<evidence type="ECO:0008006" key="3">
    <source>
        <dbReference type="Google" id="ProtNLM"/>
    </source>
</evidence>
<reference evidence="1" key="2">
    <citation type="submission" date="2021-08" db="EMBL/GenBank/DDBJ databases">
        <authorList>
            <person name="Tani A."/>
            <person name="Ola A."/>
            <person name="Ogura Y."/>
            <person name="Katsura K."/>
            <person name="Hayashi T."/>
        </authorList>
    </citation>
    <scope>NUCLEOTIDE SEQUENCE</scope>
    <source>
        <strain evidence="1">KCTC 52305</strain>
    </source>
</reference>
<accession>A0ABQ4R2L6</accession>
<evidence type="ECO:0000313" key="1">
    <source>
        <dbReference type="EMBL" id="GJD51124.1"/>
    </source>
</evidence>
<evidence type="ECO:0000313" key="2">
    <source>
        <dbReference type="Proteomes" id="UP001055167"/>
    </source>
</evidence>